<dbReference type="InterPro" id="IPR003439">
    <property type="entry name" value="ABC_transporter-like_ATP-bd"/>
</dbReference>
<evidence type="ECO:0000256" key="3">
    <source>
        <dbReference type="ARBA" id="ARBA00022840"/>
    </source>
</evidence>
<evidence type="ECO:0000313" key="5">
    <source>
        <dbReference type="EMBL" id="RTI04219.1"/>
    </source>
</evidence>
<dbReference type="EMBL" id="PEMG01000463">
    <property type="protein sequence ID" value="RTI04219.1"/>
    <property type="molecule type" value="Genomic_DNA"/>
</dbReference>
<keyword evidence="2" id="KW-0547">Nucleotide-binding</keyword>
<dbReference type="FunFam" id="3.40.50.300:FF:000421">
    <property type="entry name" value="Branched-chain amino acid ABC transporter ATP-binding protein"/>
    <property type="match status" value="1"/>
</dbReference>
<reference evidence="5 6" key="1">
    <citation type="journal article" date="2019" name="Extremophiles">
        <title>Biogeography of thermophiles and predominance of Thermus scotoductus in domestic water heaters.</title>
        <authorList>
            <person name="Wilpiszeski R.L."/>
            <person name="Zhang Z."/>
            <person name="House C.H."/>
        </authorList>
    </citation>
    <scope>NUCLEOTIDE SEQUENCE [LARGE SCALE GENOMIC DNA]</scope>
    <source>
        <strain evidence="5 6">17_S17</strain>
    </source>
</reference>
<dbReference type="Gene3D" id="3.40.50.300">
    <property type="entry name" value="P-loop containing nucleotide triphosphate hydrolases"/>
    <property type="match status" value="1"/>
</dbReference>
<organism evidence="5 6">
    <name type="scientific">Thermus scotoductus</name>
    <dbReference type="NCBI Taxonomy" id="37636"/>
    <lineage>
        <taxon>Bacteria</taxon>
        <taxon>Thermotogati</taxon>
        <taxon>Deinococcota</taxon>
        <taxon>Deinococci</taxon>
        <taxon>Thermales</taxon>
        <taxon>Thermaceae</taxon>
        <taxon>Thermus</taxon>
    </lineage>
</organism>
<dbReference type="AlphaFoldDB" id="A0A430UKY9"/>
<dbReference type="InterPro" id="IPR017871">
    <property type="entry name" value="ABC_transporter-like_CS"/>
</dbReference>
<evidence type="ECO:0000313" key="6">
    <source>
        <dbReference type="Proteomes" id="UP000287173"/>
    </source>
</evidence>
<dbReference type="SMART" id="SM00382">
    <property type="entry name" value="AAA"/>
    <property type="match status" value="1"/>
</dbReference>
<name>A0A430UKY9_THESC</name>
<sequence length="281" mass="31063">MDAIHRNPLHPSRPILPRWGRWPCNQEEVNVRPILRAEGLSKAFGRLLAVSGVNLEVAAGSIHAIIGPNGAGKSTLFDLLSGAKRPDRGRVYFLDKEITHIAVEERIRLGLSRTFQVPQVFTNLTARENLIIALEAAHSLSSYPWPRKSRFLEEEASALLERLGLEEQASRLVGELAHGDQRLVEIGLALCLRPKLLLLDEPTAGMSDAETWRTVQTLKSLHREEGLTLLFIEHDMAVVFGIADRVTVLHLGEVLAEGTPDEIAKDEKVQAAYLGEEVMAG</sequence>
<dbReference type="Pfam" id="PF12399">
    <property type="entry name" value="BCA_ABC_TP_C"/>
    <property type="match status" value="1"/>
</dbReference>
<dbReference type="Pfam" id="PF00005">
    <property type="entry name" value="ABC_tran"/>
    <property type="match status" value="1"/>
</dbReference>
<comment type="caution">
    <text evidence="5">The sequence shown here is derived from an EMBL/GenBank/DDBJ whole genome shotgun (WGS) entry which is preliminary data.</text>
</comment>
<feature type="domain" description="ABC transporter" evidence="4">
    <location>
        <begin position="35"/>
        <end position="276"/>
    </location>
</feature>
<dbReference type="Proteomes" id="UP000287173">
    <property type="component" value="Unassembled WGS sequence"/>
</dbReference>
<dbReference type="InterPro" id="IPR032823">
    <property type="entry name" value="BCA_ABC_TP_C"/>
</dbReference>
<dbReference type="PANTHER" id="PTHR45772:SF9">
    <property type="entry name" value="CONSERVED COMPONENT OF ABC TRANSPORTER FOR NATURAL AMINO ACIDS"/>
    <property type="match status" value="1"/>
</dbReference>
<dbReference type="InterPro" id="IPR051120">
    <property type="entry name" value="ABC_AA/LPS_Transport"/>
</dbReference>
<dbReference type="SUPFAM" id="SSF52540">
    <property type="entry name" value="P-loop containing nucleoside triphosphate hydrolases"/>
    <property type="match status" value="1"/>
</dbReference>
<proteinExistence type="predicted"/>
<dbReference type="CDD" id="cd03219">
    <property type="entry name" value="ABC_Mj1267_LivG_branched"/>
    <property type="match status" value="1"/>
</dbReference>
<dbReference type="PROSITE" id="PS00211">
    <property type="entry name" value="ABC_TRANSPORTER_1"/>
    <property type="match status" value="1"/>
</dbReference>
<evidence type="ECO:0000256" key="1">
    <source>
        <dbReference type="ARBA" id="ARBA00022448"/>
    </source>
</evidence>
<accession>A0A430UKY9</accession>
<evidence type="ECO:0000256" key="2">
    <source>
        <dbReference type="ARBA" id="ARBA00022741"/>
    </source>
</evidence>
<dbReference type="GO" id="GO:0005524">
    <property type="term" value="F:ATP binding"/>
    <property type="evidence" value="ECO:0007669"/>
    <property type="project" value="UniProtKB-KW"/>
</dbReference>
<evidence type="ECO:0000259" key="4">
    <source>
        <dbReference type="PROSITE" id="PS50893"/>
    </source>
</evidence>
<dbReference type="PANTHER" id="PTHR45772">
    <property type="entry name" value="CONSERVED COMPONENT OF ABC TRANSPORTER FOR NATURAL AMINO ACIDS-RELATED"/>
    <property type="match status" value="1"/>
</dbReference>
<keyword evidence="1" id="KW-0813">Transport</keyword>
<protein>
    <submittedName>
        <fullName evidence="5">ABC transporter ATP-binding protein</fullName>
    </submittedName>
</protein>
<dbReference type="InterPro" id="IPR003593">
    <property type="entry name" value="AAA+_ATPase"/>
</dbReference>
<gene>
    <name evidence="5" type="ORF">CSW30_13730</name>
</gene>
<keyword evidence="3 5" id="KW-0067">ATP-binding</keyword>
<dbReference type="GO" id="GO:0005886">
    <property type="term" value="C:plasma membrane"/>
    <property type="evidence" value="ECO:0007669"/>
    <property type="project" value="TreeGrafter"/>
</dbReference>
<dbReference type="GO" id="GO:0016887">
    <property type="term" value="F:ATP hydrolysis activity"/>
    <property type="evidence" value="ECO:0007669"/>
    <property type="project" value="InterPro"/>
</dbReference>
<dbReference type="InterPro" id="IPR027417">
    <property type="entry name" value="P-loop_NTPase"/>
</dbReference>
<dbReference type="PROSITE" id="PS50893">
    <property type="entry name" value="ABC_TRANSPORTER_2"/>
    <property type="match status" value="1"/>
</dbReference>